<comment type="caution">
    <text evidence="1">The sequence shown here is derived from an EMBL/GenBank/DDBJ whole genome shotgun (WGS) entry which is preliminary data.</text>
</comment>
<proteinExistence type="predicted"/>
<organism evidence="1 2">
    <name type="scientific">Rhododendron molle</name>
    <name type="common">Chinese azalea</name>
    <name type="synonym">Azalea mollis</name>
    <dbReference type="NCBI Taxonomy" id="49168"/>
    <lineage>
        <taxon>Eukaryota</taxon>
        <taxon>Viridiplantae</taxon>
        <taxon>Streptophyta</taxon>
        <taxon>Embryophyta</taxon>
        <taxon>Tracheophyta</taxon>
        <taxon>Spermatophyta</taxon>
        <taxon>Magnoliopsida</taxon>
        <taxon>eudicotyledons</taxon>
        <taxon>Gunneridae</taxon>
        <taxon>Pentapetalae</taxon>
        <taxon>asterids</taxon>
        <taxon>Ericales</taxon>
        <taxon>Ericaceae</taxon>
        <taxon>Ericoideae</taxon>
        <taxon>Rhodoreae</taxon>
        <taxon>Rhododendron</taxon>
    </lineage>
</organism>
<reference evidence="1" key="1">
    <citation type="submission" date="2022-02" db="EMBL/GenBank/DDBJ databases">
        <title>Plant Genome Project.</title>
        <authorList>
            <person name="Zhang R.-G."/>
        </authorList>
    </citation>
    <scope>NUCLEOTIDE SEQUENCE</scope>
    <source>
        <strain evidence="1">AT1</strain>
    </source>
</reference>
<evidence type="ECO:0000313" key="2">
    <source>
        <dbReference type="Proteomes" id="UP001062846"/>
    </source>
</evidence>
<evidence type="ECO:0000313" key="1">
    <source>
        <dbReference type="EMBL" id="KAI8539621.1"/>
    </source>
</evidence>
<dbReference type="Proteomes" id="UP001062846">
    <property type="component" value="Chromosome 9"/>
</dbReference>
<gene>
    <name evidence="1" type="ORF">RHMOL_Rhmol09G0197500</name>
</gene>
<protein>
    <submittedName>
        <fullName evidence="1">Uncharacterized protein</fullName>
    </submittedName>
</protein>
<name>A0ACC0MF08_RHOML</name>
<sequence length="78" mass="8682">MKREEEESYNYSATGPNPSTDAVAYILNQRPWLGISSEASILSSTLSPYLYLITGSRQLAFKIELYGMSKLSKVADTK</sequence>
<dbReference type="EMBL" id="CM046396">
    <property type="protein sequence ID" value="KAI8539621.1"/>
    <property type="molecule type" value="Genomic_DNA"/>
</dbReference>
<accession>A0ACC0MF08</accession>
<keyword evidence="2" id="KW-1185">Reference proteome</keyword>